<dbReference type="InterPro" id="IPR002172">
    <property type="entry name" value="LDrepeatLR_classA_rpt"/>
</dbReference>
<evidence type="ECO:0000259" key="9">
    <source>
        <dbReference type="PROSITE" id="PS50240"/>
    </source>
</evidence>
<evidence type="ECO:0000256" key="2">
    <source>
        <dbReference type="ARBA" id="ARBA00022801"/>
    </source>
</evidence>
<keyword evidence="1" id="KW-0645">Protease</keyword>
<dbReference type="PROSITE" id="PS50068">
    <property type="entry name" value="LDLRA_2"/>
    <property type="match status" value="3"/>
</dbReference>
<comment type="caution">
    <text evidence="6">Lacks conserved residue(s) required for the propagation of feature annotation.</text>
</comment>
<dbReference type="SUPFAM" id="SSF56487">
    <property type="entry name" value="SRCR-like"/>
    <property type="match status" value="1"/>
</dbReference>
<feature type="disulfide bond" evidence="5">
    <location>
        <begin position="1227"/>
        <end position="1242"/>
    </location>
</feature>
<feature type="domain" description="MAM" evidence="8">
    <location>
        <begin position="887"/>
        <end position="1046"/>
    </location>
</feature>
<dbReference type="SUPFAM" id="SSF49899">
    <property type="entry name" value="Concanavalin A-like lectins/glucanases"/>
    <property type="match status" value="6"/>
</dbReference>
<feature type="region of interest" description="Disordered" evidence="7">
    <location>
        <begin position="1"/>
        <end position="34"/>
    </location>
</feature>
<dbReference type="InterPro" id="IPR018114">
    <property type="entry name" value="TRYPSIN_HIS"/>
</dbReference>
<organism evidence="11 12">
    <name type="scientific">Owenia fusiformis</name>
    <name type="common">Polychaete worm</name>
    <dbReference type="NCBI Taxonomy" id="6347"/>
    <lineage>
        <taxon>Eukaryota</taxon>
        <taxon>Metazoa</taxon>
        <taxon>Spiralia</taxon>
        <taxon>Lophotrochozoa</taxon>
        <taxon>Annelida</taxon>
        <taxon>Polychaeta</taxon>
        <taxon>Sedentaria</taxon>
        <taxon>Canalipalpata</taxon>
        <taxon>Sabellida</taxon>
        <taxon>Oweniida</taxon>
        <taxon>Oweniidae</taxon>
        <taxon>Owenia</taxon>
    </lineage>
</organism>
<dbReference type="PROSITE" id="PS50287">
    <property type="entry name" value="SRCR_2"/>
    <property type="match status" value="1"/>
</dbReference>
<feature type="compositionally biased region" description="Low complexity" evidence="7">
    <location>
        <begin position="433"/>
        <end position="504"/>
    </location>
</feature>
<gene>
    <name evidence="11" type="ORF">OFUS_LOCUS5619</name>
</gene>
<dbReference type="PROSITE" id="PS00134">
    <property type="entry name" value="TRYPSIN_HIS"/>
    <property type="match status" value="1"/>
</dbReference>
<dbReference type="InterPro" id="IPR009003">
    <property type="entry name" value="Peptidase_S1_PA"/>
</dbReference>
<dbReference type="InterPro" id="IPR001254">
    <property type="entry name" value="Trypsin_dom"/>
</dbReference>
<evidence type="ECO:0000256" key="4">
    <source>
        <dbReference type="ARBA" id="ARBA00023157"/>
    </source>
</evidence>
<dbReference type="GO" id="GO:0004252">
    <property type="term" value="F:serine-type endopeptidase activity"/>
    <property type="evidence" value="ECO:0007669"/>
    <property type="project" value="InterPro"/>
</dbReference>
<dbReference type="Pfam" id="PF00089">
    <property type="entry name" value="Trypsin"/>
    <property type="match status" value="1"/>
</dbReference>
<dbReference type="Gene3D" id="2.40.10.10">
    <property type="entry name" value="Trypsin-like serine proteases"/>
    <property type="match status" value="1"/>
</dbReference>
<dbReference type="SMART" id="SM00192">
    <property type="entry name" value="LDLa"/>
    <property type="match status" value="3"/>
</dbReference>
<dbReference type="CDD" id="cd06263">
    <property type="entry name" value="MAM"/>
    <property type="match status" value="6"/>
</dbReference>
<feature type="domain" description="MAM" evidence="8">
    <location>
        <begin position="511"/>
        <end position="680"/>
    </location>
</feature>
<dbReference type="PROSITE" id="PS00740">
    <property type="entry name" value="MAM_1"/>
    <property type="match status" value="1"/>
</dbReference>
<evidence type="ECO:0000256" key="7">
    <source>
        <dbReference type="SAM" id="MobiDB-lite"/>
    </source>
</evidence>
<feature type="region of interest" description="Disordered" evidence="7">
    <location>
        <begin position="428"/>
        <end position="505"/>
    </location>
</feature>
<accession>A0A8S4NB78</accession>
<dbReference type="Pfam" id="PF00057">
    <property type="entry name" value="Ldl_recept_a"/>
    <property type="match status" value="2"/>
</dbReference>
<dbReference type="Pfam" id="PF15494">
    <property type="entry name" value="SRCR_2"/>
    <property type="match status" value="1"/>
</dbReference>
<feature type="compositionally biased region" description="Low complexity" evidence="7">
    <location>
        <begin position="685"/>
        <end position="708"/>
    </location>
</feature>
<dbReference type="InterPro" id="IPR023415">
    <property type="entry name" value="LDLR_class-A_CS"/>
</dbReference>
<dbReference type="CDD" id="cd00190">
    <property type="entry name" value="Tryp_SPc"/>
    <property type="match status" value="1"/>
</dbReference>
<dbReference type="SUPFAM" id="SSF50494">
    <property type="entry name" value="Trypsin-like serine proteases"/>
    <property type="match status" value="1"/>
</dbReference>
<evidence type="ECO:0000259" key="10">
    <source>
        <dbReference type="PROSITE" id="PS50287"/>
    </source>
</evidence>
<dbReference type="CDD" id="cd00112">
    <property type="entry name" value="LDLa"/>
    <property type="match status" value="3"/>
</dbReference>
<feature type="disulfide bond" evidence="5">
    <location>
        <begin position="1301"/>
        <end position="1316"/>
    </location>
</feature>
<dbReference type="InterPro" id="IPR000998">
    <property type="entry name" value="MAM_dom"/>
</dbReference>
<dbReference type="SMART" id="SM00202">
    <property type="entry name" value="SR"/>
    <property type="match status" value="1"/>
</dbReference>
<evidence type="ECO:0000256" key="5">
    <source>
        <dbReference type="PROSITE-ProRule" id="PRU00124"/>
    </source>
</evidence>
<dbReference type="SMART" id="SM00020">
    <property type="entry name" value="Tryp_SPc"/>
    <property type="match status" value="1"/>
</dbReference>
<dbReference type="Gene3D" id="3.10.250.10">
    <property type="entry name" value="SRCR-like domain"/>
    <property type="match status" value="1"/>
</dbReference>
<dbReference type="InterPro" id="IPR013320">
    <property type="entry name" value="ConA-like_dom_sf"/>
</dbReference>
<feature type="region of interest" description="Disordered" evidence="7">
    <location>
        <begin position="683"/>
        <end position="708"/>
    </location>
</feature>
<keyword evidence="4 5" id="KW-1015">Disulfide bond</keyword>
<dbReference type="Gene3D" id="4.10.400.10">
    <property type="entry name" value="Low-density Lipoprotein Receptor"/>
    <property type="match status" value="3"/>
</dbReference>
<evidence type="ECO:0000313" key="12">
    <source>
        <dbReference type="Proteomes" id="UP000749559"/>
    </source>
</evidence>
<dbReference type="PROSITE" id="PS50060">
    <property type="entry name" value="MAM_2"/>
    <property type="match status" value="6"/>
</dbReference>
<feature type="disulfide bond" evidence="5">
    <location>
        <begin position="1289"/>
        <end position="1307"/>
    </location>
</feature>
<dbReference type="PANTHER" id="PTHR23282:SF142">
    <property type="entry name" value="MAM DOMAIN-CONTAINING PROTEIN"/>
    <property type="match status" value="1"/>
</dbReference>
<evidence type="ECO:0000259" key="8">
    <source>
        <dbReference type="PROSITE" id="PS50060"/>
    </source>
</evidence>
<dbReference type="OrthoDB" id="9990982at2759"/>
<evidence type="ECO:0000256" key="3">
    <source>
        <dbReference type="ARBA" id="ARBA00022825"/>
    </source>
</evidence>
<reference evidence="11" key="1">
    <citation type="submission" date="2022-03" db="EMBL/GenBank/DDBJ databases">
        <authorList>
            <person name="Martin C."/>
        </authorList>
    </citation>
    <scope>NUCLEOTIDE SEQUENCE</scope>
</reference>
<dbReference type="InterPro" id="IPR051560">
    <property type="entry name" value="MAM_domain-containing"/>
</dbReference>
<feature type="domain" description="MAM" evidence="8">
    <location>
        <begin position="268"/>
        <end position="428"/>
    </location>
</feature>
<evidence type="ECO:0000313" key="11">
    <source>
        <dbReference type="EMBL" id="CAH1778746.1"/>
    </source>
</evidence>
<dbReference type="EMBL" id="CAIIXF020000003">
    <property type="protein sequence ID" value="CAH1778746.1"/>
    <property type="molecule type" value="Genomic_DNA"/>
</dbReference>
<dbReference type="GO" id="GO:0016020">
    <property type="term" value="C:membrane"/>
    <property type="evidence" value="ECO:0007669"/>
    <property type="project" value="InterPro"/>
</dbReference>
<proteinExistence type="predicted"/>
<comment type="caution">
    <text evidence="11">The sequence shown here is derived from an EMBL/GenBank/DDBJ whole genome shotgun (WGS) entry which is preliminary data.</text>
</comment>
<dbReference type="PROSITE" id="PS50240">
    <property type="entry name" value="TRYPSIN_DOM"/>
    <property type="match status" value="1"/>
</dbReference>
<keyword evidence="2" id="KW-0378">Hydrolase</keyword>
<dbReference type="InterPro" id="IPR043504">
    <property type="entry name" value="Peptidase_S1_PA_chymotrypsin"/>
</dbReference>
<feature type="disulfide bond" evidence="5">
    <location>
        <begin position="1264"/>
        <end position="1279"/>
    </location>
</feature>
<protein>
    <submittedName>
        <fullName evidence="11">Uncharacterized protein</fullName>
    </submittedName>
</protein>
<dbReference type="PRINTS" id="PR00261">
    <property type="entry name" value="LDLRECEPTOR"/>
</dbReference>
<feature type="domain" description="Peptidase S1" evidence="9">
    <location>
        <begin position="1426"/>
        <end position="1669"/>
    </location>
</feature>
<feature type="disulfide bond" evidence="5">
    <location>
        <begin position="1282"/>
        <end position="1294"/>
    </location>
</feature>
<feature type="domain" description="SRCR" evidence="10">
    <location>
        <begin position="1317"/>
        <end position="1409"/>
    </location>
</feature>
<feature type="domain" description="MAM" evidence="8">
    <location>
        <begin position="1042"/>
        <end position="1209"/>
    </location>
</feature>
<keyword evidence="3" id="KW-0720">Serine protease</keyword>
<evidence type="ECO:0000256" key="1">
    <source>
        <dbReference type="ARBA" id="ARBA00022670"/>
    </source>
</evidence>
<evidence type="ECO:0000256" key="6">
    <source>
        <dbReference type="PROSITE-ProRule" id="PRU00196"/>
    </source>
</evidence>
<sequence>MEDDTNDDFDWTRHSKSTKTDTSGPRNDHTQANDQGYYMYIETSDPRVKDDVARLFSPILSLTEGSTLTFWYHMFGEDVAQLRVKIEENILWQRTGPQGDVWLQAAVYLPQGKHKLIFEATRGVSYRGDIAIDDITVTRRGKYSDTHECRIVGDDEVGICVEDCTQENATTNTEDSCTGDTLCCFNGCGHACEKGKYSDDHVCRPVSAGKVGACVEACTQKNITRNTKDSCTGDTMCCFNGCGHTCQIGDPKPSPEPSTVSPLSEVSFSCDFDGGNTCASLENDLSGDFTWTWNKGSTKSGDTGPTKDYTCSCDSGGYLYIEASTPRVQGDRAMIYASLTPLQDTHCLTFAYHMWGSDIGSLWVSARSQSTNTTLFTRTGNQANLWYSQSVDIAPSVTRIDFGATTGSGWRGDIALDGISLQQGACAGQSGVTTTSPSSTKTTFKLTTTTTLPPTTTTKPSSTTTKPSSTTTKPSSTTKKPSSTTTKPSTQTSTSSSYQTSQSTVNGVTSLQTDFESGFNGLLHDPNGDFNWTITKGETPSHATGPTSDHTLGTSEGHYAYIETSGPQVQGQKARLMTPMLTSKGTGNGCLVVEFVDMLYGIDVDTLTVYIKHFGQSEVSVYSVKGNRGKFWHNVKLTQSGNAFQLIFEGTVGHSFRGDIAIDDLSIRPATASEAQGCIKIDVQPVPSTTPPSTTASTSPTTPPTSTTVGSVASSVSCNFDSDMCGFTNATGLDFKWSRSRSKTPSSSTGPTSDHTSGTGYFMFIETSSPRVRGDTAGLLTPLLSIVGSACFKMYYHMYGSSTGALRVINEMNQQTLWIAKGDQGNRWLSLELQLQVGVYRLQIQGETGDSFRGDIAIDDIEIRPGLCVAPTTISQKPTQQSQKEFFICNFETTTCNFSKNLNDDFDWFWQQRETPSSGTGPYNDHTLGQPIGHFIFVEASPTSVSDLTPELTSPNISVDQVHCLVFHYHAYGEHIGKLSVYRRESTTKQELIYSITPSGLEQRWKEVKVKYMQPGTYRVVFQPTVLGFRGDLAIDDVMVLAHCNEEVNDIPASPVFKCTMEEASCSIKNTGQFDWSVGQGATGQSNTGPTTDATYKNSNGHYLYINTQFRNTGDKARLQLPSIKDGSAYLHFNYHMYGQDINTLTVYLNEGAEVPIWSMKGDQGNTWHQASIPVTGTAKYSLTIEATAGRLGEIAIDDIMYSARDCLFNETKCNNSNVCIPIYKKCDHIGDCPFMDDEFGCPCRSDEFQCGKDGVCIQNQSRCDGVMDCIGGEDENGCGQCGSGKFKCRNYECIAEAGRCDGIKQCKDESDEQECVRLNIINQEGDKRVEVYKNQAWLPVCSNTWGTEHSQAICTYLGQGNAASTTGSFYTTSKFIQISSSSDSTELIAKFKVADTCPDDQVVHLSCAKAHCGVSEKSNPLVPLIIGGGYAKPGRWPWQLSLSYYTSTNYFCGAVLIDKQWALTAGHCIRAMETYSFGKVRTMIHTGQTVRGQYEQVLYISDYWHHPDLYLASFAPPEHDLTLIRFTRPVTYTERTYPICLPELEQQFASSLECYTTGFGYKKPAGPASNELLEIKTNVWTDNACSKIYRGLVNTDSVLCVGYSSGIIVPCNGDSGGPLVCRSSTNPNKWTLAGVTSFSPVRCVNENSSPAGFVKVASYIPWITQTMKENPPS</sequence>
<dbReference type="PRINTS" id="PR00020">
    <property type="entry name" value="MAMDOMAIN"/>
</dbReference>
<name>A0A8S4NB78_OWEFU</name>
<dbReference type="InterPro" id="IPR001190">
    <property type="entry name" value="SRCR"/>
</dbReference>
<dbReference type="GO" id="GO:0006508">
    <property type="term" value="P:proteolysis"/>
    <property type="evidence" value="ECO:0007669"/>
    <property type="project" value="UniProtKB-KW"/>
</dbReference>
<dbReference type="Proteomes" id="UP000749559">
    <property type="component" value="Unassembled WGS sequence"/>
</dbReference>
<dbReference type="SUPFAM" id="SSF57424">
    <property type="entry name" value="LDL receptor-like module"/>
    <property type="match status" value="3"/>
</dbReference>
<dbReference type="Gene3D" id="2.60.120.200">
    <property type="match status" value="6"/>
</dbReference>
<dbReference type="SMART" id="SM00137">
    <property type="entry name" value="MAM"/>
    <property type="match status" value="6"/>
</dbReference>
<keyword evidence="12" id="KW-1185">Reference proteome</keyword>
<dbReference type="InterPro" id="IPR036772">
    <property type="entry name" value="SRCR-like_dom_sf"/>
</dbReference>
<feature type="domain" description="MAM" evidence="8">
    <location>
        <begin position="716"/>
        <end position="870"/>
    </location>
</feature>
<dbReference type="Pfam" id="PF00629">
    <property type="entry name" value="MAM"/>
    <property type="match status" value="6"/>
</dbReference>
<feature type="domain" description="MAM" evidence="8">
    <location>
        <begin position="1"/>
        <end position="151"/>
    </location>
</feature>
<dbReference type="InterPro" id="IPR036055">
    <property type="entry name" value="LDL_receptor-like_sf"/>
</dbReference>
<dbReference type="PANTHER" id="PTHR23282">
    <property type="entry name" value="APICAL ENDOSOMAL GLYCOPROTEIN PRECURSOR"/>
    <property type="match status" value="1"/>
</dbReference>
<dbReference type="PROSITE" id="PS01209">
    <property type="entry name" value="LDLRA_1"/>
    <property type="match status" value="1"/>
</dbReference>